<dbReference type="EMBL" id="LEPB01000004">
    <property type="protein sequence ID" value="RCA10716.1"/>
    <property type="molecule type" value="Genomic_DNA"/>
</dbReference>
<proteinExistence type="predicted"/>
<name>A0A367CE10_9ENTE</name>
<sequence length="198" mass="21965">MIKKIFLFSAMTLTLAGCTIHRSEEETTTSSVESTNAKGPLVIKKEQITVMEVNKAREDWANAVIAIGAAGEESLEKAKEKAREVVESQYAFDEGTVLFKPTKAAQQPFRSTKAEAISYFVGGEVSEDHGFALQPWKKVRFENHDTIIDEDSAVASGEYYFSDKTGEETKAEYTFGFIKNHEGKLMINLHHSSLPYGG</sequence>
<protein>
    <recommendedName>
        <fullName evidence="3">Lipoprotein</fullName>
    </recommendedName>
</protein>
<dbReference type="AlphaFoldDB" id="A0A367CE10"/>
<dbReference type="PROSITE" id="PS51257">
    <property type="entry name" value="PROKAR_LIPOPROTEIN"/>
    <property type="match status" value="1"/>
</dbReference>
<comment type="caution">
    <text evidence="1">The sequence shown here is derived from an EMBL/GenBank/DDBJ whole genome shotgun (WGS) entry which is preliminary data.</text>
</comment>
<gene>
    <name evidence="1" type="ORF">EA71_01469</name>
</gene>
<dbReference type="InterPro" id="IPR032710">
    <property type="entry name" value="NTF2-like_dom_sf"/>
</dbReference>
<evidence type="ECO:0000313" key="1">
    <source>
        <dbReference type="EMBL" id="RCA10716.1"/>
    </source>
</evidence>
<organism evidence="1 2">
    <name type="scientific">Enterococcus durans</name>
    <dbReference type="NCBI Taxonomy" id="53345"/>
    <lineage>
        <taxon>Bacteria</taxon>
        <taxon>Bacillati</taxon>
        <taxon>Bacillota</taxon>
        <taxon>Bacilli</taxon>
        <taxon>Lactobacillales</taxon>
        <taxon>Enterococcaceae</taxon>
        <taxon>Enterococcus</taxon>
    </lineage>
</organism>
<dbReference type="Proteomes" id="UP000252797">
    <property type="component" value="Unassembled WGS sequence"/>
</dbReference>
<evidence type="ECO:0008006" key="3">
    <source>
        <dbReference type="Google" id="ProtNLM"/>
    </source>
</evidence>
<reference evidence="1 2" key="1">
    <citation type="submission" date="2015-06" db="EMBL/GenBank/DDBJ databases">
        <title>The Genome Sequence of Enterococcus durans 4EA1.</title>
        <authorList>
            <consortium name="The Broad Institute Genomics Platform"/>
            <consortium name="The Broad Institute Genome Sequencing Center for Infectious Disease"/>
            <person name="Earl A.M."/>
            <person name="Van Tyne D."/>
            <person name="Lebreton F."/>
            <person name="Saavedra J.T."/>
            <person name="Gilmore M.S."/>
            <person name="Manson Mcguire A."/>
            <person name="Clock S."/>
            <person name="Crupain M."/>
            <person name="Rangan U."/>
            <person name="Young S."/>
            <person name="Abouelleil A."/>
            <person name="Cao P."/>
            <person name="Chapman S.B."/>
            <person name="Griggs A."/>
            <person name="Priest M."/>
            <person name="Shea T."/>
            <person name="Wortman J."/>
            <person name="Nusbaum C."/>
            <person name="Birren B."/>
        </authorList>
    </citation>
    <scope>NUCLEOTIDE SEQUENCE [LARGE SCALE GENOMIC DNA]</scope>
    <source>
        <strain evidence="1 2">4EA1</strain>
    </source>
</reference>
<dbReference type="InterPro" id="IPR016878">
    <property type="entry name" value="MICAH-like"/>
</dbReference>
<evidence type="ECO:0000313" key="2">
    <source>
        <dbReference type="Proteomes" id="UP000252797"/>
    </source>
</evidence>
<dbReference type="Gene3D" id="3.10.450.50">
    <property type="match status" value="1"/>
</dbReference>
<dbReference type="PIRSF" id="PIRSF028288">
    <property type="entry name" value="UCP028288"/>
    <property type="match status" value="1"/>
</dbReference>
<dbReference type="SUPFAM" id="SSF54427">
    <property type="entry name" value="NTF2-like"/>
    <property type="match status" value="1"/>
</dbReference>
<dbReference type="RefSeq" id="WP_113845648.1">
    <property type="nucleotide sequence ID" value="NZ_LEPB01000004.1"/>
</dbReference>
<accession>A0A367CE10</accession>